<dbReference type="EMBL" id="ACKX01000214">
    <property type="protein sequence ID" value="EEJ50431.1"/>
    <property type="molecule type" value="Genomic_DNA"/>
</dbReference>
<keyword evidence="3" id="KW-1185">Reference proteome</keyword>
<evidence type="ECO:0000313" key="3">
    <source>
        <dbReference type="Proteomes" id="UP000004121"/>
    </source>
</evidence>
<keyword evidence="1" id="KW-1133">Transmembrane helix</keyword>
<sequence length="54" mass="6203">MLQKHFFPEAGEALLFCFYSLSPIYCLLLSQATAYLLQKYANPLWRFLNGGRAS</sequence>
<protein>
    <submittedName>
        <fullName evidence="2">Uncharacterized protein</fullName>
    </submittedName>
</protein>
<keyword evidence="1" id="KW-0812">Transmembrane</keyword>
<evidence type="ECO:0000313" key="2">
    <source>
        <dbReference type="EMBL" id="EEJ50431.1"/>
    </source>
</evidence>
<dbReference type="AlphaFoldDB" id="C2L0N4"/>
<proteinExistence type="predicted"/>
<feature type="transmembrane region" description="Helical" evidence="1">
    <location>
        <begin position="13"/>
        <end position="37"/>
    </location>
</feature>
<name>C2L0N4_9FIRM</name>
<keyword evidence="1" id="KW-0472">Membrane</keyword>
<organism evidence="2 3">
    <name type="scientific">Oribacterium sinus F0268</name>
    <dbReference type="NCBI Taxonomy" id="585501"/>
    <lineage>
        <taxon>Bacteria</taxon>
        <taxon>Bacillati</taxon>
        <taxon>Bacillota</taxon>
        <taxon>Clostridia</taxon>
        <taxon>Lachnospirales</taxon>
        <taxon>Lachnospiraceae</taxon>
        <taxon>Oribacterium</taxon>
    </lineage>
</organism>
<evidence type="ECO:0000256" key="1">
    <source>
        <dbReference type="SAM" id="Phobius"/>
    </source>
</evidence>
<accession>C2L0N4</accession>
<reference evidence="2 3" key="1">
    <citation type="submission" date="2009-04" db="EMBL/GenBank/DDBJ databases">
        <authorList>
            <person name="Qin X."/>
            <person name="Bachman B."/>
            <person name="Battles P."/>
            <person name="Bell A."/>
            <person name="Bess C."/>
            <person name="Bickham C."/>
            <person name="Chaboub L."/>
            <person name="Chen D."/>
            <person name="Coyle M."/>
            <person name="Deiros D.R."/>
            <person name="Dinh H."/>
            <person name="Forbes L."/>
            <person name="Fowler G."/>
            <person name="Francisco L."/>
            <person name="Fu Q."/>
            <person name="Gubbala S."/>
            <person name="Hale W."/>
            <person name="Han Y."/>
            <person name="Hemphill L."/>
            <person name="Highlander S.K."/>
            <person name="Hirani K."/>
            <person name="Hogues M."/>
            <person name="Jackson L."/>
            <person name="Jakkamsetti A."/>
            <person name="Javaid M."/>
            <person name="Jiang H."/>
            <person name="Korchina V."/>
            <person name="Kovar C."/>
            <person name="Lara F."/>
            <person name="Lee S."/>
            <person name="Mata R."/>
            <person name="Mathew T."/>
            <person name="Moen C."/>
            <person name="Morales K."/>
            <person name="Munidasa M."/>
            <person name="Nazareth L."/>
            <person name="Ngo R."/>
            <person name="Nguyen L."/>
            <person name="Okwuonu G."/>
            <person name="Ongeri F."/>
            <person name="Patil S."/>
            <person name="Petrosino J."/>
            <person name="Pham C."/>
            <person name="Pham P."/>
            <person name="Pu L.-L."/>
            <person name="Puazo M."/>
            <person name="Raj R."/>
            <person name="Reid J."/>
            <person name="Rouhana J."/>
            <person name="Saada N."/>
            <person name="Shang Y."/>
            <person name="Simmons D."/>
            <person name="Thornton R."/>
            <person name="Warren J."/>
            <person name="Weissenberger G."/>
            <person name="Zhang J."/>
            <person name="Zhang L."/>
            <person name="Zhou C."/>
            <person name="Zhu D."/>
            <person name="Muzny D."/>
            <person name="Worley K."/>
            <person name="Gibbs R."/>
        </authorList>
    </citation>
    <scope>NUCLEOTIDE SEQUENCE [LARGE SCALE GENOMIC DNA]</scope>
    <source>
        <strain evidence="2 3">F0268</strain>
    </source>
</reference>
<dbReference type="Proteomes" id="UP000004121">
    <property type="component" value="Unassembled WGS sequence"/>
</dbReference>
<gene>
    <name evidence="2" type="ORF">HMPREF6123_2303</name>
</gene>
<dbReference type="HOGENOM" id="CLU_3045994_0_0_9"/>
<dbReference type="InParanoid" id="C2L0N4"/>
<comment type="caution">
    <text evidence="2">The sequence shown here is derived from an EMBL/GenBank/DDBJ whole genome shotgun (WGS) entry which is preliminary data.</text>
</comment>